<keyword evidence="4 12" id="KW-0808">Transferase</keyword>
<evidence type="ECO:0000313" key="12">
    <source>
        <dbReference type="EMBL" id="MDX8335388.1"/>
    </source>
</evidence>
<dbReference type="PANTHER" id="PTHR30478:SF0">
    <property type="entry name" value="BETA SLIDING CLAMP"/>
    <property type="match status" value="1"/>
</dbReference>
<evidence type="ECO:0000256" key="3">
    <source>
        <dbReference type="ARBA" id="ARBA00022490"/>
    </source>
</evidence>
<dbReference type="SMART" id="SM00480">
    <property type="entry name" value="POL3Bc"/>
    <property type="match status" value="1"/>
</dbReference>
<keyword evidence="5 12" id="KW-0548">Nucleotidyltransferase</keyword>
<evidence type="ECO:0000259" key="9">
    <source>
        <dbReference type="Pfam" id="PF00712"/>
    </source>
</evidence>
<proteinExistence type="inferred from homology"/>
<dbReference type="Gene3D" id="3.70.10.10">
    <property type="match status" value="1"/>
</dbReference>
<reference evidence="13" key="1">
    <citation type="submission" date="2023-07" db="EMBL/GenBank/DDBJ databases">
        <authorList>
            <person name="Colorado M.A."/>
            <person name="Villamil L.M."/>
            <person name="Melo J.F."/>
            <person name="Rodriguez J.A."/>
            <person name="Ruiz R.Y."/>
        </authorList>
    </citation>
    <scope>NUCLEOTIDE SEQUENCE [LARGE SCALE GENOMIC DNA]</scope>
    <source>
        <strain evidence="13">C33</strain>
    </source>
</reference>
<feature type="domain" description="DNA polymerase III beta sliding clamp N-terminal" evidence="9">
    <location>
        <begin position="1"/>
        <end position="101"/>
    </location>
</feature>
<feature type="domain" description="DNA polymerase III beta sliding clamp C-terminal" evidence="11">
    <location>
        <begin position="247"/>
        <end position="360"/>
    </location>
</feature>
<dbReference type="Pfam" id="PF02768">
    <property type="entry name" value="DNA_pol3_beta_3"/>
    <property type="match status" value="1"/>
</dbReference>
<dbReference type="Pfam" id="PF00712">
    <property type="entry name" value="DNA_pol3_beta"/>
    <property type="match status" value="1"/>
</dbReference>
<feature type="domain" description="DNA polymerase III beta sliding clamp central" evidence="10">
    <location>
        <begin position="125"/>
        <end position="237"/>
    </location>
</feature>
<dbReference type="Gene3D" id="3.10.150.10">
    <property type="entry name" value="DNA Polymerase III, subunit A, domain 2"/>
    <property type="match status" value="1"/>
</dbReference>
<comment type="caution">
    <text evidence="12">The sequence shown here is derived from an EMBL/GenBank/DDBJ whole genome shotgun (WGS) entry which is preliminary data.</text>
</comment>
<evidence type="ECO:0000259" key="10">
    <source>
        <dbReference type="Pfam" id="PF02767"/>
    </source>
</evidence>
<sequence>MNFNIRKNDLVEIFSEFINILKDNPVKPIISGLKIESNNGKVTFTGTNLDINYIKTIECETLENGVVIFKPNLALEYIKLLDDEVITLSSKNDILSIHLAEFTLLFNDNFPENLKLPAVEDIAKISPQDLYKSFEKTKFSVAPSTENLAINCIRILFRDDRISFVSTDSYRLTYLKTDNTAFLNKDFSIPLESVNILCKLIKDLNEDITISLNGENLIFTWNNTYFLTKVTTLPFPNFDAILCGNSFSKEMEFNYNDFKSSLKKVLTVARTSNESKNGAILDFKGKKLSISASSGKAKINQKVDMIKIGEDFKCSLNIKFLFEFVENLNNNVFIKGNSSSAMFEITERDNSSYKYILMPLALRD</sequence>
<dbReference type="InterPro" id="IPR046938">
    <property type="entry name" value="DNA_clamp_sf"/>
</dbReference>
<evidence type="ECO:0000313" key="13">
    <source>
        <dbReference type="Proteomes" id="UP001279681"/>
    </source>
</evidence>
<comment type="subcellular location">
    <subcellularLocation>
        <location evidence="1">Cytoplasm</location>
    </subcellularLocation>
</comment>
<evidence type="ECO:0000256" key="2">
    <source>
        <dbReference type="ARBA" id="ARBA00010752"/>
    </source>
</evidence>
<evidence type="ECO:0000259" key="11">
    <source>
        <dbReference type="Pfam" id="PF02768"/>
    </source>
</evidence>
<evidence type="ECO:0000256" key="6">
    <source>
        <dbReference type="ARBA" id="ARBA00022705"/>
    </source>
</evidence>
<keyword evidence="8" id="KW-0238">DNA-binding</keyword>
<evidence type="ECO:0000256" key="8">
    <source>
        <dbReference type="ARBA" id="ARBA00023125"/>
    </source>
</evidence>
<keyword evidence="7" id="KW-0239">DNA-directed DNA polymerase</keyword>
<dbReference type="InterPro" id="IPR022637">
    <property type="entry name" value="DNA_polIII_beta_cen"/>
</dbReference>
<dbReference type="Proteomes" id="UP001279681">
    <property type="component" value="Unassembled WGS sequence"/>
</dbReference>
<evidence type="ECO:0000256" key="4">
    <source>
        <dbReference type="ARBA" id="ARBA00022679"/>
    </source>
</evidence>
<keyword evidence="3" id="KW-0963">Cytoplasm</keyword>
<dbReference type="InterPro" id="IPR001001">
    <property type="entry name" value="DNA_polIII_beta"/>
</dbReference>
<gene>
    <name evidence="12" type="primary">dnaN</name>
    <name evidence="12" type="ORF">RFV38_02570</name>
</gene>
<accession>A0ABU4W793</accession>
<dbReference type="NCBIfam" id="TIGR00663">
    <property type="entry name" value="dnan"/>
    <property type="match status" value="1"/>
</dbReference>
<dbReference type="CDD" id="cd00140">
    <property type="entry name" value="beta_clamp"/>
    <property type="match status" value="1"/>
</dbReference>
<keyword evidence="13" id="KW-1185">Reference proteome</keyword>
<keyword evidence="6" id="KW-0235">DNA replication</keyword>
<dbReference type="EMBL" id="JAVIKH010000002">
    <property type="protein sequence ID" value="MDX8335388.1"/>
    <property type="molecule type" value="Genomic_DNA"/>
</dbReference>
<dbReference type="RefSeq" id="WP_320312791.1">
    <property type="nucleotide sequence ID" value="NZ_JAVIKH010000002.1"/>
</dbReference>
<organism evidence="12 13">
    <name type="scientific">Candidatus Cetobacterium colombiensis</name>
    <dbReference type="NCBI Taxonomy" id="3073100"/>
    <lineage>
        <taxon>Bacteria</taxon>
        <taxon>Fusobacteriati</taxon>
        <taxon>Fusobacteriota</taxon>
        <taxon>Fusobacteriia</taxon>
        <taxon>Fusobacteriales</taxon>
        <taxon>Fusobacteriaceae</taxon>
        <taxon>Cetobacterium</taxon>
    </lineage>
</organism>
<name>A0ABU4W793_9FUSO</name>
<dbReference type="GO" id="GO:0003887">
    <property type="term" value="F:DNA-directed DNA polymerase activity"/>
    <property type="evidence" value="ECO:0007669"/>
    <property type="project" value="UniProtKB-EC"/>
</dbReference>
<comment type="similarity">
    <text evidence="2">Belongs to the beta sliding clamp family.</text>
</comment>
<protein>
    <submittedName>
        <fullName evidence="12">DNA polymerase III subunit beta</fullName>
        <ecNumber evidence="12">2.7.7.7</ecNumber>
    </submittedName>
</protein>
<evidence type="ECO:0000256" key="7">
    <source>
        <dbReference type="ARBA" id="ARBA00022932"/>
    </source>
</evidence>
<dbReference type="InterPro" id="IPR022635">
    <property type="entry name" value="DNA_polIII_beta_C"/>
</dbReference>
<dbReference type="EC" id="2.7.7.7" evidence="12"/>
<evidence type="ECO:0000256" key="5">
    <source>
        <dbReference type="ARBA" id="ARBA00022695"/>
    </source>
</evidence>
<evidence type="ECO:0000256" key="1">
    <source>
        <dbReference type="ARBA" id="ARBA00004496"/>
    </source>
</evidence>
<dbReference type="Pfam" id="PF02767">
    <property type="entry name" value="DNA_pol3_beta_2"/>
    <property type="match status" value="1"/>
</dbReference>
<dbReference type="PANTHER" id="PTHR30478">
    <property type="entry name" value="DNA POLYMERASE III SUBUNIT BETA"/>
    <property type="match status" value="1"/>
</dbReference>
<dbReference type="InterPro" id="IPR022634">
    <property type="entry name" value="DNA_polIII_beta_N"/>
</dbReference>
<dbReference type="SUPFAM" id="SSF55979">
    <property type="entry name" value="DNA clamp"/>
    <property type="match status" value="3"/>
</dbReference>